<organism evidence="1 2">
    <name type="scientific">Paraglaciecola mesophila KMM 241</name>
    <dbReference type="NCBI Taxonomy" id="1128912"/>
    <lineage>
        <taxon>Bacteria</taxon>
        <taxon>Pseudomonadati</taxon>
        <taxon>Pseudomonadota</taxon>
        <taxon>Gammaproteobacteria</taxon>
        <taxon>Alteromonadales</taxon>
        <taxon>Alteromonadaceae</taxon>
        <taxon>Paraglaciecola</taxon>
    </lineage>
</organism>
<proteinExistence type="predicted"/>
<dbReference type="Proteomes" id="UP000006263">
    <property type="component" value="Unassembled WGS sequence"/>
</dbReference>
<name>K6YN76_9ALTE</name>
<evidence type="ECO:0000313" key="1">
    <source>
        <dbReference type="EMBL" id="GAC25436.1"/>
    </source>
</evidence>
<dbReference type="EMBL" id="BAEP01000061">
    <property type="protein sequence ID" value="GAC25436.1"/>
    <property type="molecule type" value="Genomic_DNA"/>
</dbReference>
<accession>K6YN76</accession>
<evidence type="ECO:0000313" key="2">
    <source>
        <dbReference type="Proteomes" id="UP000006263"/>
    </source>
</evidence>
<gene>
    <name evidence="1" type="ORF">GMES_3151</name>
</gene>
<reference evidence="1 2" key="1">
    <citation type="journal article" date="2017" name="Antonie Van Leeuwenhoek">
        <title>Rhizobium rhizosphaerae sp. nov., a novel species isolated from rice rhizosphere.</title>
        <authorList>
            <person name="Zhao J.J."/>
            <person name="Zhang J."/>
            <person name="Zhang R.J."/>
            <person name="Zhang C.W."/>
            <person name="Yin H.Q."/>
            <person name="Zhang X.X."/>
        </authorList>
    </citation>
    <scope>NUCLEOTIDE SEQUENCE [LARGE SCALE GENOMIC DNA]</scope>
    <source>
        <strain evidence="1 2">KMM 241</strain>
    </source>
</reference>
<dbReference type="AlphaFoldDB" id="K6YN76"/>
<protein>
    <submittedName>
        <fullName evidence="1">Uncharacterized protein</fullName>
    </submittedName>
</protein>
<sequence length="38" mass="4227">MTPHFTGIGVRFTIVIANKANGWTVRAELIKKALQMRG</sequence>
<comment type="caution">
    <text evidence="1">The sequence shown here is derived from an EMBL/GenBank/DDBJ whole genome shotgun (WGS) entry which is preliminary data.</text>
</comment>